<proteinExistence type="predicted"/>
<evidence type="ECO:0000256" key="2">
    <source>
        <dbReference type="SAM" id="SignalP"/>
    </source>
</evidence>
<name>A0ABQ2NGJ6_9FLAO</name>
<gene>
    <name evidence="3" type="ORF">GCM10010992_04420</name>
</gene>
<sequence>MKRTVLFLIFTISLFSITLNAQTKTWNFSDTATWPTSAGIGTNPIIVDKLGLYPITTNTNFGAVNANVTTFPDGFVSVNRFQVNGGGGVTAPTYMPTQRYFFIDVDGPCTLKIWAKSGSNSSARNIFVTNGTALLGTVACTIATTADNVIGTVNITAAGRIYVYCDSACNFYKMEITGANVTTNSLTLATNDFNKLKNGSIIFSDRNQVYIKNIKSSTKVEIYNTNGNLLKSVNTNSDTNYSLSPGVYIINTSSSKGNSSQKVIIK</sequence>
<feature type="chain" id="PRO_5046731832" description="Por secretion system C-terminal sorting domain-containing protein" evidence="2">
    <location>
        <begin position="22"/>
        <end position="266"/>
    </location>
</feature>
<evidence type="ECO:0000313" key="3">
    <source>
        <dbReference type="EMBL" id="GGP01958.1"/>
    </source>
</evidence>
<dbReference type="RefSeq" id="WP_188616445.1">
    <property type="nucleotide sequence ID" value="NZ_BMLV01000001.1"/>
</dbReference>
<dbReference type="EMBL" id="BMLV01000001">
    <property type="protein sequence ID" value="GGP01958.1"/>
    <property type="molecule type" value="Genomic_DNA"/>
</dbReference>
<reference evidence="4" key="1">
    <citation type="journal article" date="2019" name="Int. J. Syst. Evol. Microbiol.">
        <title>The Global Catalogue of Microorganisms (GCM) 10K type strain sequencing project: providing services to taxonomists for standard genome sequencing and annotation.</title>
        <authorList>
            <consortium name="The Broad Institute Genomics Platform"/>
            <consortium name="The Broad Institute Genome Sequencing Center for Infectious Disease"/>
            <person name="Wu L."/>
            <person name="Ma J."/>
        </authorList>
    </citation>
    <scope>NUCLEOTIDE SEQUENCE [LARGE SCALE GENOMIC DNA]</scope>
    <source>
        <strain evidence="4">CGMCC 1.7656</strain>
    </source>
</reference>
<comment type="caution">
    <text evidence="3">The sequence shown here is derived from an EMBL/GenBank/DDBJ whole genome shotgun (WGS) entry which is preliminary data.</text>
</comment>
<keyword evidence="1 2" id="KW-0732">Signal</keyword>
<evidence type="ECO:0000313" key="4">
    <source>
        <dbReference type="Proteomes" id="UP000620064"/>
    </source>
</evidence>
<organism evidence="3 4">
    <name type="scientific">Cloacibacterium rupense</name>
    <dbReference type="NCBI Taxonomy" id="517423"/>
    <lineage>
        <taxon>Bacteria</taxon>
        <taxon>Pseudomonadati</taxon>
        <taxon>Bacteroidota</taxon>
        <taxon>Flavobacteriia</taxon>
        <taxon>Flavobacteriales</taxon>
        <taxon>Weeksellaceae</taxon>
    </lineage>
</organism>
<keyword evidence="4" id="KW-1185">Reference proteome</keyword>
<feature type="signal peptide" evidence="2">
    <location>
        <begin position="1"/>
        <end position="21"/>
    </location>
</feature>
<evidence type="ECO:0008006" key="5">
    <source>
        <dbReference type="Google" id="ProtNLM"/>
    </source>
</evidence>
<accession>A0ABQ2NGJ6</accession>
<protein>
    <recommendedName>
        <fullName evidence="5">Por secretion system C-terminal sorting domain-containing protein</fullName>
    </recommendedName>
</protein>
<evidence type="ECO:0000256" key="1">
    <source>
        <dbReference type="ARBA" id="ARBA00022729"/>
    </source>
</evidence>
<dbReference type="InterPro" id="IPR026444">
    <property type="entry name" value="Secre_tail"/>
</dbReference>
<dbReference type="NCBIfam" id="TIGR04183">
    <property type="entry name" value="Por_Secre_tail"/>
    <property type="match status" value="1"/>
</dbReference>
<dbReference type="Proteomes" id="UP000620064">
    <property type="component" value="Unassembled WGS sequence"/>
</dbReference>